<feature type="transmembrane region" description="Helical" evidence="2">
    <location>
        <begin position="237"/>
        <end position="259"/>
    </location>
</feature>
<dbReference type="SUPFAM" id="SSF103473">
    <property type="entry name" value="MFS general substrate transporter"/>
    <property type="match status" value="1"/>
</dbReference>
<keyword evidence="5" id="KW-1185">Reference proteome</keyword>
<feature type="transmembrane region" description="Helical" evidence="2">
    <location>
        <begin position="177"/>
        <end position="201"/>
    </location>
</feature>
<dbReference type="PANTHER" id="PTHR37212">
    <property type="entry name" value="ACTIN PROTEIN 2/3 COMPLEX SUBUNIT-LIKE PROTEIN"/>
    <property type="match status" value="1"/>
</dbReference>
<feature type="transmembrane region" description="Helical" evidence="2">
    <location>
        <begin position="213"/>
        <end position="231"/>
    </location>
</feature>
<dbReference type="Proteomes" id="UP000467840">
    <property type="component" value="Chromosome 4"/>
</dbReference>
<evidence type="ECO:0000256" key="1">
    <source>
        <dbReference type="SAM" id="MobiDB-lite"/>
    </source>
</evidence>
<name>A0A6A6LKS7_HEVBR</name>
<reference evidence="4 5" key="1">
    <citation type="journal article" date="2020" name="Mol. Plant">
        <title>The Chromosome-Based Rubber Tree Genome Provides New Insights into Spurge Genome Evolution and Rubber Biosynthesis.</title>
        <authorList>
            <person name="Liu J."/>
            <person name="Shi C."/>
            <person name="Shi C.C."/>
            <person name="Li W."/>
            <person name="Zhang Q.J."/>
            <person name="Zhang Y."/>
            <person name="Li K."/>
            <person name="Lu H.F."/>
            <person name="Shi C."/>
            <person name="Zhu S.T."/>
            <person name="Xiao Z.Y."/>
            <person name="Nan H."/>
            <person name="Yue Y."/>
            <person name="Zhu X.G."/>
            <person name="Wu Y."/>
            <person name="Hong X.N."/>
            <person name="Fan G.Y."/>
            <person name="Tong Y."/>
            <person name="Zhang D."/>
            <person name="Mao C.L."/>
            <person name="Liu Y.L."/>
            <person name="Hao S.J."/>
            <person name="Liu W.Q."/>
            <person name="Lv M.Q."/>
            <person name="Zhang H.B."/>
            <person name="Liu Y."/>
            <person name="Hu-Tang G.R."/>
            <person name="Wang J.P."/>
            <person name="Wang J.H."/>
            <person name="Sun Y.H."/>
            <person name="Ni S.B."/>
            <person name="Chen W.B."/>
            <person name="Zhang X.C."/>
            <person name="Jiao Y.N."/>
            <person name="Eichler E.E."/>
            <person name="Li G.H."/>
            <person name="Liu X."/>
            <person name="Gao L.Z."/>
        </authorList>
    </citation>
    <scope>NUCLEOTIDE SEQUENCE [LARGE SCALE GENOMIC DNA]</scope>
    <source>
        <strain evidence="5">cv. GT1</strain>
        <tissue evidence="4">Leaf</tissue>
    </source>
</reference>
<keyword evidence="2" id="KW-0812">Transmembrane</keyword>
<keyword evidence="2" id="KW-1133">Transmembrane helix</keyword>
<protein>
    <recommendedName>
        <fullName evidence="3">Nodulin-like domain-containing protein</fullName>
    </recommendedName>
</protein>
<evidence type="ECO:0000256" key="2">
    <source>
        <dbReference type="SAM" id="Phobius"/>
    </source>
</evidence>
<proteinExistence type="predicted"/>
<evidence type="ECO:0000313" key="5">
    <source>
        <dbReference type="Proteomes" id="UP000467840"/>
    </source>
</evidence>
<dbReference type="Gene3D" id="1.20.1250.20">
    <property type="entry name" value="MFS general substrate transporter like domains"/>
    <property type="match status" value="1"/>
</dbReference>
<evidence type="ECO:0000313" key="4">
    <source>
        <dbReference type="EMBL" id="KAF2300646.1"/>
    </source>
</evidence>
<dbReference type="Pfam" id="PF06813">
    <property type="entry name" value="Nodulin-like"/>
    <property type="match status" value="1"/>
</dbReference>
<keyword evidence="2" id="KW-0472">Membrane</keyword>
<dbReference type="InterPro" id="IPR036259">
    <property type="entry name" value="MFS_trans_sf"/>
</dbReference>
<organism evidence="4 5">
    <name type="scientific">Hevea brasiliensis</name>
    <name type="common">Para rubber tree</name>
    <name type="synonym">Siphonia brasiliensis</name>
    <dbReference type="NCBI Taxonomy" id="3981"/>
    <lineage>
        <taxon>Eukaryota</taxon>
        <taxon>Viridiplantae</taxon>
        <taxon>Streptophyta</taxon>
        <taxon>Embryophyta</taxon>
        <taxon>Tracheophyta</taxon>
        <taxon>Spermatophyta</taxon>
        <taxon>Magnoliopsida</taxon>
        <taxon>eudicotyledons</taxon>
        <taxon>Gunneridae</taxon>
        <taxon>Pentapetalae</taxon>
        <taxon>rosids</taxon>
        <taxon>fabids</taxon>
        <taxon>Malpighiales</taxon>
        <taxon>Euphorbiaceae</taxon>
        <taxon>Crotonoideae</taxon>
        <taxon>Micrandreae</taxon>
        <taxon>Hevea</taxon>
    </lineage>
</organism>
<feature type="domain" description="Nodulin-like" evidence="3">
    <location>
        <begin position="15"/>
        <end position="87"/>
    </location>
</feature>
<feature type="transmembrane region" description="Helical" evidence="2">
    <location>
        <begin position="55"/>
        <end position="74"/>
    </location>
</feature>
<feature type="transmembrane region" description="Helical" evidence="2">
    <location>
        <begin position="16"/>
        <end position="35"/>
    </location>
</feature>
<comment type="caution">
    <text evidence="4">The sequence shown here is derived from an EMBL/GenBank/DDBJ whole genome shotgun (WGS) entry which is preliminary data.</text>
</comment>
<feature type="region of interest" description="Disordered" evidence="1">
    <location>
        <begin position="133"/>
        <end position="152"/>
    </location>
</feature>
<dbReference type="EMBL" id="JAAGAX010000010">
    <property type="protein sequence ID" value="KAF2300646.1"/>
    <property type="molecule type" value="Genomic_DNA"/>
</dbReference>
<accession>A0A6A6LKS7</accession>
<dbReference type="AlphaFoldDB" id="A0A6A6LKS7"/>
<dbReference type="InterPro" id="IPR010658">
    <property type="entry name" value="Nodulin-like"/>
</dbReference>
<gene>
    <name evidence="4" type="ORF">GH714_014916</name>
</gene>
<sequence length="869" mass="98995">MGETWRFAVHVLNGRWFSVFASFIIMAGAGATYLFGTYSKDIKATLGYDQKTLNLIGFVKDLGANVGVLAGLIAEATPTWFVLFTGANSQNFANTGALVTCVKNFPESREEWVQWNLKKKEAMKPPTELTIQKPREIASEDEGSVKSSASKEKKDKAERSCFLTIFDKPERDEDYTILQALLSIDMLILFTATFGLSGFVFENMLIKYKTPRPLMMTFVLLSCIGHLIIAFPFPNSVYVASVIMGFSFGAQLPLLFAIISELFGLKYYSTLFNCGQLASPLGKKVIGLDDLLTDYYKEKSKVIERESKRAKAKKNYNSDEDDNGKEALLSRKINECHNQMREMSGEEEISTWGVQVFGNQKPPPPLVFPELGSCSLLQSFMSNKHHTLIELSTENGDNFLEGLLVNGWLSKLVSAHCHVEKLIAKWTFNLMLYSSKEELRTSACDFWWIILSPDNKAEKLPVRIEWFPSYSDFQRALEIYGFLFDFSSHPKLLNMDSSGRGPPNNIRGWIKFTSACCLVRSKQSIFSASEAEELVKFLICLSLDRQLQGLQVLLNKCMQSAINYFTDEEWSTSCEKIARTLACRIPMDLNCLRSVECISGVGTRSNHLRSAVSYQILLVCFNSKATDEVEILNLLISINVKDKNCDFFKMYIYLVLTENWLLSNPMLEHKPVIYEMWGVYLRNCSCQINGTDLRPYASKVRTKASYLLHGAQFRKRKLKSLQHELLCKDALIKAKNLEQEFSTFFFLSLDLFMLFSSRKWKLITIQSLAIASVGEQQEVNLWALLLLLDKAMKKRCLKTKGESARRCLRRQSARFKSQERELPMENLFEIEDAKFPIPHQPLDNPMQEDGLTTLSGSSVVKEEKFWLRK</sequence>
<dbReference type="PANTHER" id="PTHR37212:SF2">
    <property type="entry name" value="ACTIN PROTEIN 2_3 COMPLEX SUBUNIT-LIKE PROTEIN"/>
    <property type="match status" value="1"/>
</dbReference>
<evidence type="ECO:0000259" key="3">
    <source>
        <dbReference type="Pfam" id="PF06813"/>
    </source>
</evidence>